<dbReference type="PANTHER" id="PTHR34216">
    <property type="match status" value="1"/>
</dbReference>
<comment type="caution">
    <text evidence="4">The sequence shown here is derived from an EMBL/GenBank/DDBJ whole genome shotgun (WGS) entry which is preliminary data.</text>
</comment>
<name>A0ABS5SC20_9BACT</name>
<evidence type="ECO:0000313" key="4">
    <source>
        <dbReference type="EMBL" id="MBT0652930.1"/>
    </source>
</evidence>
<sequence length="291" mass="33432">MTLFPKLERSLTLFRRIVPATQLLSVGTILVYHGVCKAGLSSDLLPDSVLVEDFDRQMCYLHDNDYNVVSLQNLVSCLGAGKVIPENTVAITFDDGYRDTYTNAYPILQKYDLPATVFITAAFIGSEAPFPWLTSSRGNSFDARYPMTWNEVVQLHVAGMEIGSHTYTHQFLPVLSREQIDKELKLSRQVIAEKTGVEVHSLALPYSYPLSHRRWPTFKEHLMTALVQNSYHYCCTMLRGHIVATDNPFLLSRIPVGKYDDMELFKAKLSGWYAWTRFPQYFFQRYLKTYQ</sequence>
<dbReference type="Pfam" id="PF01522">
    <property type="entry name" value="Polysacc_deac_1"/>
    <property type="match status" value="1"/>
</dbReference>
<dbReference type="Proteomes" id="UP000756860">
    <property type="component" value="Unassembled WGS sequence"/>
</dbReference>
<dbReference type="RefSeq" id="WP_214174920.1">
    <property type="nucleotide sequence ID" value="NZ_JAHCVK010000002.1"/>
</dbReference>
<dbReference type="CDD" id="cd10918">
    <property type="entry name" value="CE4_NodB_like_5s_6s"/>
    <property type="match status" value="1"/>
</dbReference>
<comment type="subcellular location">
    <subcellularLocation>
        <location evidence="1">Secreted</location>
    </subcellularLocation>
</comment>
<keyword evidence="5" id="KW-1185">Reference proteome</keyword>
<proteinExistence type="predicted"/>
<protein>
    <submittedName>
        <fullName evidence="4">Polysaccharide deacetylase family protein</fullName>
    </submittedName>
</protein>
<evidence type="ECO:0000256" key="2">
    <source>
        <dbReference type="ARBA" id="ARBA00022729"/>
    </source>
</evidence>
<evidence type="ECO:0000313" key="5">
    <source>
        <dbReference type="Proteomes" id="UP000756860"/>
    </source>
</evidence>
<dbReference type="PROSITE" id="PS51677">
    <property type="entry name" value="NODB"/>
    <property type="match status" value="1"/>
</dbReference>
<reference evidence="4 5" key="1">
    <citation type="submission" date="2021-05" db="EMBL/GenBank/DDBJ databases">
        <title>The draft genome of Geobacter luticola JCM 17780.</title>
        <authorList>
            <person name="Xu Z."/>
            <person name="Masuda Y."/>
            <person name="Itoh H."/>
            <person name="Senoo K."/>
        </authorList>
    </citation>
    <scope>NUCLEOTIDE SEQUENCE [LARGE SCALE GENOMIC DNA]</scope>
    <source>
        <strain evidence="4 5">JCM 17780</strain>
    </source>
</reference>
<dbReference type="EMBL" id="JAHCVK010000002">
    <property type="protein sequence ID" value="MBT0652930.1"/>
    <property type="molecule type" value="Genomic_DNA"/>
</dbReference>
<accession>A0ABS5SC20</accession>
<dbReference type="InterPro" id="IPR011330">
    <property type="entry name" value="Glyco_hydro/deAcase_b/a-brl"/>
</dbReference>
<dbReference type="SUPFAM" id="SSF88713">
    <property type="entry name" value="Glycoside hydrolase/deacetylase"/>
    <property type="match status" value="1"/>
</dbReference>
<keyword evidence="2" id="KW-0732">Signal</keyword>
<evidence type="ECO:0000256" key="1">
    <source>
        <dbReference type="ARBA" id="ARBA00004613"/>
    </source>
</evidence>
<evidence type="ECO:0000259" key="3">
    <source>
        <dbReference type="PROSITE" id="PS51677"/>
    </source>
</evidence>
<dbReference type="PANTHER" id="PTHR34216:SF3">
    <property type="entry name" value="POLY-BETA-1,6-N-ACETYL-D-GLUCOSAMINE N-DEACETYLASE"/>
    <property type="match status" value="1"/>
</dbReference>
<dbReference type="Gene3D" id="3.20.20.370">
    <property type="entry name" value="Glycoside hydrolase/deacetylase"/>
    <property type="match status" value="1"/>
</dbReference>
<organism evidence="4 5">
    <name type="scientific">Geomobilimonas luticola</name>
    <dbReference type="NCBI Taxonomy" id="1114878"/>
    <lineage>
        <taxon>Bacteria</taxon>
        <taxon>Pseudomonadati</taxon>
        <taxon>Thermodesulfobacteriota</taxon>
        <taxon>Desulfuromonadia</taxon>
        <taxon>Geobacterales</taxon>
        <taxon>Geobacteraceae</taxon>
        <taxon>Geomobilimonas</taxon>
    </lineage>
</organism>
<dbReference type="InterPro" id="IPR002509">
    <property type="entry name" value="NODB_dom"/>
</dbReference>
<dbReference type="InterPro" id="IPR051398">
    <property type="entry name" value="Polysacch_Deacetylase"/>
</dbReference>
<feature type="domain" description="NodB homology" evidence="3">
    <location>
        <begin position="87"/>
        <end position="291"/>
    </location>
</feature>
<gene>
    <name evidence="4" type="ORF">KI810_07670</name>
</gene>